<dbReference type="Proteomes" id="UP000198312">
    <property type="component" value="Chromosome"/>
</dbReference>
<dbReference type="InterPro" id="IPR007374">
    <property type="entry name" value="ASCH_domain"/>
</dbReference>
<dbReference type="Pfam" id="PF04266">
    <property type="entry name" value="ASCH"/>
    <property type="match status" value="1"/>
</dbReference>
<dbReference type="PIRSF" id="PIRSF021320">
    <property type="entry name" value="DUF984"/>
    <property type="match status" value="1"/>
</dbReference>
<protein>
    <submittedName>
        <fullName evidence="2">RNA-binding protein</fullName>
    </submittedName>
</protein>
<dbReference type="Gene3D" id="3.10.400.10">
    <property type="entry name" value="Sulfate adenylyltransferase"/>
    <property type="match status" value="1"/>
</dbReference>
<keyword evidence="3" id="KW-1185">Reference proteome</keyword>
<dbReference type="OrthoDB" id="9807542at2"/>
<dbReference type="SUPFAM" id="SSF88697">
    <property type="entry name" value="PUA domain-like"/>
    <property type="match status" value="1"/>
</dbReference>
<evidence type="ECO:0000313" key="3">
    <source>
        <dbReference type="Proteomes" id="UP000198312"/>
    </source>
</evidence>
<dbReference type="EMBL" id="CP022315">
    <property type="protein sequence ID" value="ASK61469.1"/>
    <property type="molecule type" value="Genomic_DNA"/>
</dbReference>
<dbReference type="KEGG" id="vil:CFK37_04415"/>
<dbReference type="CDD" id="cd06553">
    <property type="entry name" value="ASCH_Ef3133_like"/>
    <property type="match status" value="1"/>
</dbReference>
<dbReference type="PANTHER" id="PTHR39203:SF1">
    <property type="entry name" value="CYTOPLASMIC PROTEIN"/>
    <property type="match status" value="1"/>
</dbReference>
<organism evidence="2 3">
    <name type="scientific">Virgibacillus phasianinus</name>
    <dbReference type="NCBI Taxonomy" id="2017483"/>
    <lineage>
        <taxon>Bacteria</taxon>
        <taxon>Bacillati</taxon>
        <taxon>Bacillota</taxon>
        <taxon>Bacilli</taxon>
        <taxon>Bacillales</taxon>
        <taxon>Bacillaceae</taxon>
        <taxon>Virgibacillus</taxon>
    </lineage>
</organism>
<feature type="domain" description="ASCH" evidence="1">
    <location>
        <begin position="30"/>
        <end position="153"/>
    </location>
</feature>
<dbReference type="InterPro" id="IPR009326">
    <property type="entry name" value="DUF984"/>
</dbReference>
<dbReference type="PANTHER" id="PTHR39203">
    <property type="entry name" value="CYTOPLASMIC PROTEIN-RELATED"/>
    <property type="match status" value="1"/>
</dbReference>
<accession>A0A220U066</accession>
<dbReference type="RefSeq" id="WP_089060746.1">
    <property type="nucleotide sequence ID" value="NZ_CP022315.1"/>
</dbReference>
<evidence type="ECO:0000313" key="2">
    <source>
        <dbReference type="EMBL" id="ASK61469.1"/>
    </source>
</evidence>
<dbReference type="InterPro" id="IPR015947">
    <property type="entry name" value="PUA-like_sf"/>
</dbReference>
<reference evidence="2 3" key="1">
    <citation type="submission" date="2017-07" db="EMBL/GenBank/DDBJ databases">
        <title>Virgibacillus sp. LM2416.</title>
        <authorList>
            <person name="Tak E.J."/>
            <person name="Bae J.-W."/>
        </authorList>
    </citation>
    <scope>NUCLEOTIDE SEQUENCE [LARGE SCALE GENOMIC DNA]</scope>
    <source>
        <strain evidence="2 3">LM2416</strain>
    </source>
</reference>
<name>A0A220U066_9BACI</name>
<sequence length="156" mass="18119">MAKTSVENMWENYLQTLPESERKDKNYTSWAFGSDVEMAKELADLVKSGEKTATCSLHMWYEMEQEPLPFKGELNIITDWNGEAEAVTETTNVQILPFNEVSAEFAAKEGEGDKSYDYWRRVHVEFFSNELKPLNKLFDENMLVVCEEFKLVIKIN</sequence>
<dbReference type="SMART" id="SM01022">
    <property type="entry name" value="ASCH"/>
    <property type="match status" value="1"/>
</dbReference>
<evidence type="ECO:0000259" key="1">
    <source>
        <dbReference type="SMART" id="SM01022"/>
    </source>
</evidence>
<gene>
    <name evidence="2" type="ORF">CFK37_04415</name>
</gene>
<dbReference type="AlphaFoldDB" id="A0A220U066"/>
<proteinExistence type="predicted"/>